<dbReference type="OrthoDB" id="6186824at2759"/>
<dbReference type="RefSeq" id="XP_055899004.1">
    <property type="nucleotide sequence ID" value="XM_056043029.1"/>
</dbReference>
<proteinExistence type="predicted"/>
<dbReference type="AlphaFoldDB" id="A0A9W3BHT3"/>
<dbReference type="Proteomes" id="UP001165740">
    <property type="component" value="Chromosome 10"/>
</dbReference>
<feature type="chain" id="PRO_5040813434" evidence="2">
    <location>
        <begin position="25"/>
        <end position="358"/>
    </location>
</feature>
<feature type="compositionally biased region" description="Basic residues" evidence="1">
    <location>
        <begin position="345"/>
        <end position="358"/>
    </location>
</feature>
<evidence type="ECO:0000313" key="3">
    <source>
        <dbReference type="Proteomes" id="UP001165740"/>
    </source>
</evidence>
<evidence type="ECO:0000256" key="1">
    <source>
        <dbReference type="SAM" id="MobiDB-lite"/>
    </source>
</evidence>
<feature type="region of interest" description="Disordered" evidence="1">
    <location>
        <begin position="305"/>
        <end position="358"/>
    </location>
</feature>
<sequence length="358" mass="40157">MDYFALFLCAGCVVLSGLVLNVESCLEQSRECVRLSQFQSIVDDQMPGNCKNLTKAKSCYDKVLRECKSANESRMISMARNSTEFQYNTYCFFDISQAGLQEGNQCARVMQTEEMRLDQLDQLCPKLSSALSCLNAAIATCTSDAERSNLNSGKMGLEQQYNTLCSGGCSIADIMKCSPKNMDQPPALNEETCQGAREMKVCIADVRAKCTQEDIKAQIDMQIQFADYLLTQCASITPGSGGCSIADIMRCSPNNTDQLSIVNEETCKAVRQMKVCIAEVRAKCTQEDIKAQIDMQIQGLEQMLPQCPNTTSEPKKKKKVKIPKIKKIKKTKKIKNLKKDEKEDRKKKKKQRRPRFLL</sequence>
<keyword evidence="3" id="KW-1185">Reference proteome</keyword>
<accession>A0A9W3BHT3</accession>
<keyword evidence="2" id="KW-0732">Signal</keyword>
<protein>
    <submittedName>
        <fullName evidence="4">Uncharacterized protein LOC106060688 isoform X1</fullName>
    </submittedName>
</protein>
<organism evidence="3 4">
    <name type="scientific">Biomphalaria glabrata</name>
    <name type="common">Bloodfluke planorb</name>
    <name type="synonym">Freshwater snail</name>
    <dbReference type="NCBI Taxonomy" id="6526"/>
    <lineage>
        <taxon>Eukaryota</taxon>
        <taxon>Metazoa</taxon>
        <taxon>Spiralia</taxon>
        <taxon>Lophotrochozoa</taxon>
        <taxon>Mollusca</taxon>
        <taxon>Gastropoda</taxon>
        <taxon>Heterobranchia</taxon>
        <taxon>Euthyneura</taxon>
        <taxon>Panpulmonata</taxon>
        <taxon>Hygrophila</taxon>
        <taxon>Lymnaeoidea</taxon>
        <taxon>Planorbidae</taxon>
        <taxon>Biomphalaria</taxon>
    </lineage>
</organism>
<reference evidence="4" key="1">
    <citation type="submission" date="2025-08" db="UniProtKB">
        <authorList>
            <consortium name="RefSeq"/>
        </authorList>
    </citation>
    <scope>IDENTIFICATION</scope>
</reference>
<gene>
    <name evidence="4" type="primary">LOC106060688</name>
</gene>
<feature type="compositionally biased region" description="Basic residues" evidence="1">
    <location>
        <begin position="315"/>
        <end position="336"/>
    </location>
</feature>
<name>A0A9W3BHT3_BIOGL</name>
<evidence type="ECO:0000256" key="2">
    <source>
        <dbReference type="SAM" id="SignalP"/>
    </source>
</evidence>
<dbReference type="GeneID" id="106060688"/>
<evidence type="ECO:0000313" key="4">
    <source>
        <dbReference type="RefSeq" id="XP_055899004.1"/>
    </source>
</evidence>
<feature type="signal peptide" evidence="2">
    <location>
        <begin position="1"/>
        <end position="24"/>
    </location>
</feature>